<dbReference type="GO" id="GO:0000226">
    <property type="term" value="P:microtubule cytoskeleton organization"/>
    <property type="evidence" value="ECO:0007669"/>
    <property type="project" value="TreeGrafter"/>
</dbReference>
<evidence type="ECO:0000256" key="3">
    <source>
        <dbReference type="ARBA" id="ARBA00015003"/>
    </source>
</evidence>
<evidence type="ECO:0000256" key="4">
    <source>
        <dbReference type="ARBA" id="ARBA00022980"/>
    </source>
</evidence>
<sequence length="1255" mass="143381">MAAHKTFIIKRKLAKAQKTNRPLPQWVRMKSGSRIRYNAKRRHWRQLLKFFTALNIPFLRMTNNSIIVGCNPIHLEEEHLVKLHFLISQISNDSKLFNNEQNLEQFQQIVKLYGDEPQLLDPALGDLVNNLVKHIKWPSLPEPFPVLDNSSIAALHRLRILSYVRGYKFLMRFLPHEFQLLDPVLSCLKHLVSKFSTSSLNSVEKNLIQILVIWLMIICKNPFNLTLHYNEKTCSNSSTSTTLADSIIHCLDLILESEIVDGGLSVVPTLLSQILTRPPVNISALGSRFLHFQQIFEKFESEADGGRQLINQLSLANALLKWGRRNDIKPFAEHLFSSLSKNFLFGQCPNILVRDLISKLLQRISLVLLCPKLATWRYRCGYRSIEETLKKDKLKENSLQGIHQNVTNENNEEEEEENIPYDLIEVILGQLLLKLNDRDNCVRWTSAKGIARICARIPLEMAAQVVSSIFKDIFEGKTSTQSSSSSWMGGCLVLAELCRRGCLLPEQVPKVISLVLSRSLIFESDQFGFMPAVNIRDASCYICWAFARAYEAKFLRQHLQPLAGTLLSIALFDREVNVRRAASASFQENVGRNNSFPHGIEVLQLIDFGAVAIIKHCYLELSVEVAKFCEYIHPMLNHLCKLKCQYWDESIRELAAEALQRLAPFDIKYSQNELLPNLIKKLNSLDINVQHGAFFAVSGLIEALSSQKCEVLGEYSTNLFEAVNTQSILLTDHRKKGFSLNAKSLCRIIRALCTVECVLTDEQLNNFHNILDTVIGEENIQLSKHAQLAFPSLMAYYKNDKNINKLIERIKFKYLQEIEKSFQTTETICCCNIRPLAFLLPEFFDICFDEKGTKLGIVVIEKLINVIIDQKTPKWVFARVAAIETICTFVSNSINYLTKDFNWNQLFNSLCIATDDFTLTTNGNIGRFTRRSAVQAIGKLLPLAFLNKEYMPIEQQLLDLAIGKIIERACESIDDLREKASTVLTNIVTIEEGHPLRSYISEFELLERIFYLKNEKNSEKQFLTVDWLQSKSFGRLSELLNSPTYGYYALVGFVFSAGSVCAWTRENAFLAIASYLKPFKRDVKFIEQFLNNLLLINLNIFEQKKLDQSPLLCLFKMLFIDGQLICLEQKPDNSKIFIKFCNLIFKLSTSKGKPNVKFEAINALGCLLQLSSDCKLYRRSLDLLLSMLKSPYISIREKSASQLFEAFSSLLDVEEEEEINIALNLLSKTDWSKLGINNGEEENIEDLISKIEKSI</sequence>
<dbReference type="OrthoDB" id="10253476at2759"/>
<dbReference type="InterPro" id="IPR016024">
    <property type="entry name" value="ARM-type_fold"/>
</dbReference>
<dbReference type="SUPFAM" id="SSF48371">
    <property type="entry name" value="ARM repeat"/>
    <property type="match status" value="2"/>
</dbReference>
<dbReference type="GO" id="GO:0034333">
    <property type="term" value="P:adherens junction assembly"/>
    <property type="evidence" value="ECO:0007669"/>
    <property type="project" value="TreeGrafter"/>
</dbReference>
<keyword evidence="10" id="KW-1185">Reference proteome</keyword>
<evidence type="ECO:0000256" key="5">
    <source>
        <dbReference type="ARBA" id="ARBA00023186"/>
    </source>
</evidence>
<evidence type="ECO:0000256" key="2">
    <source>
        <dbReference type="ARBA" id="ARBA00009339"/>
    </source>
</evidence>
<dbReference type="InterPro" id="IPR033162">
    <property type="entry name" value="TBCD"/>
</dbReference>
<organism evidence="9 10">
    <name type="scientific">Meloidogyne graminicola</name>
    <dbReference type="NCBI Taxonomy" id="189291"/>
    <lineage>
        <taxon>Eukaryota</taxon>
        <taxon>Metazoa</taxon>
        <taxon>Ecdysozoa</taxon>
        <taxon>Nematoda</taxon>
        <taxon>Chromadorea</taxon>
        <taxon>Rhabditida</taxon>
        <taxon>Tylenchina</taxon>
        <taxon>Tylenchomorpha</taxon>
        <taxon>Tylenchoidea</taxon>
        <taxon>Meloidogynidae</taxon>
        <taxon>Meloidogyninae</taxon>
        <taxon>Meloidogyne</taxon>
    </lineage>
</organism>
<dbReference type="InterPro" id="IPR058033">
    <property type="entry name" value="ARM_TBCD_2nd"/>
</dbReference>
<reference evidence="9" key="1">
    <citation type="journal article" date="2020" name="Ecol. Evol.">
        <title>Genome structure and content of the rice root-knot nematode (Meloidogyne graminicola).</title>
        <authorList>
            <person name="Phan N.T."/>
            <person name="Danchin E.G.J."/>
            <person name="Klopp C."/>
            <person name="Perfus-Barbeoch L."/>
            <person name="Kozlowski D.K."/>
            <person name="Koutsovoulos G.D."/>
            <person name="Lopez-Roques C."/>
            <person name="Bouchez O."/>
            <person name="Zahm M."/>
            <person name="Besnard G."/>
            <person name="Bellafiore S."/>
        </authorList>
    </citation>
    <scope>NUCLEOTIDE SEQUENCE</scope>
    <source>
        <strain evidence="9">VN-18</strain>
    </source>
</reference>
<protein>
    <recommendedName>
        <fullName evidence="3">Tubulin-specific chaperone D</fullName>
    </recommendedName>
</protein>
<dbReference type="InterPro" id="IPR023626">
    <property type="entry name" value="Ribosomal_eL39_dom_sf"/>
</dbReference>
<dbReference type="GO" id="GO:0007021">
    <property type="term" value="P:tubulin complex assembly"/>
    <property type="evidence" value="ECO:0007669"/>
    <property type="project" value="InterPro"/>
</dbReference>
<evidence type="ECO:0000256" key="1">
    <source>
        <dbReference type="ARBA" id="ARBA00006853"/>
    </source>
</evidence>
<dbReference type="GO" id="GO:0070830">
    <property type="term" value="P:bicellular tight junction assembly"/>
    <property type="evidence" value="ECO:0007669"/>
    <property type="project" value="TreeGrafter"/>
</dbReference>
<dbReference type="AlphaFoldDB" id="A0A8S9ZLM6"/>
<dbReference type="Pfam" id="PF25767">
    <property type="entry name" value="ARM_TBCD_2nd"/>
    <property type="match status" value="1"/>
</dbReference>
<dbReference type="GO" id="GO:0016328">
    <property type="term" value="C:lateral plasma membrane"/>
    <property type="evidence" value="ECO:0007669"/>
    <property type="project" value="TreeGrafter"/>
</dbReference>
<feature type="domain" description="Tubulin-folding cofactor D ARM repeats" evidence="8">
    <location>
        <begin position="353"/>
        <end position="600"/>
    </location>
</feature>
<dbReference type="Pfam" id="PF00832">
    <property type="entry name" value="Ribosomal_L39"/>
    <property type="match status" value="1"/>
</dbReference>
<gene>
    <name evidence="9" type="ORF">Mgra_00006507</name>
</gene>
<dbReference type="Gene3D" id="1.10.1620.10">
    <property type="entry name" value="Ribosomal protein L39e"/>
    <property type="match status" value="1"/>
</dbReference>
<proteinExistence type="inferred from homology"/>
<dbReference type="SUPFAM" id="SSF48662">
    <property type="entry name" value="Ribosomal protein L39e"/>
    <property type="match status" value="1"/>
</dbReference>
<comment type="similarity">
    <text evidence="1">Belongs to the TBCD family.</text>
</comment>
<dbReference type="GO" id="GO:0005096">
    <property type="term" value="F:GTPase activator activity"/>
    <property type="evidence" value="ECO:0007669"/>
    <property type="project" value="InterPro"/>
</dbReference>
<comment type="similarity">
    <text evidence="2">Belongs to the eukaryotic ribosomal protein eL39 family.</text>
</comment>
<keyword evidence="4" id="KW-0689">Ribosomal protein</keyword>
<dbReference type="EMBL" id="JABEBT010000064">
    <property type="protein sequence ID" value="KAF7634087.1"/>
    <property type="molecule type" value="Genomic_DNA"/>
</dbReference>
<feature type="domain" description="Tubulin-folding cofactor D C-terminal" evidence="7">
    <location>
        <begin position="961"/>
        <end position="1118"/>
    </location>
</feature>
<dbReference type="GO" id="GO:1990904">
    <property type="term" value="C:ribonucleoprotein complex"/>
    <property type="evidence" value="ECO:0007669"/>
    <property type="project" value="UniProtKB-KW"/>
</dbReference>
<dbReference type="Pfam" id="PF23579">
    <property type="entry name" value="ARM_TBCD"/>
    <property type="match status" value="1"/>
</dbReference>
<evidence type="ECO:0000313" key="9">
    <source>
        <dbReference type="EMBL" id="KAF7634087.1"/>
    </source>
</evidence>
<dbReference type="PANTHER" id="PTHR12658:SF0">
    <property type="entry name" value="TUBULIN-SPECIFIC CHAPERONE D"/>
    <property type="match status" value="1"/>
</dbReference>
<evidence type="ECO:0000259" key="8">
    <source>
        <dbReference type="Pfam" id="PF25767"/>
    </source>
</evidence>
<dbReference type="InterPro" id="IPR000077">
    <property type="entry name" value="Ribosomal_eL39"/>
</dbReference>
<dbReference type="GO" id="GO:0005840">
    <property type="term" value="C:ribosome"/>
    <property type="evidence" value="ECO:0007669"/>
    <property type="project" value="UniProtKB-KW"/>
</dbReference>
<dbReference type="Gene3D" id="1.25.10.10">
    <property type="entry name" value="Leucine-rich Repeat Variant"/>
    <property type="match status" value="2"/>
</dbReference>
<name>A0A8S9ZLM6_9BILA</name>
<comment type="caution">
    <text evidence="9">The sequence shown here is derived from an EMBL/GenBank/DDBJ whole genome shotgun (WGS) entry which is preliminary data.</text>
</comment>
<dbReference type="GO" id="GO:0003735">
    <property type="term" value="F:structural constituent of ribosome"/>
    <property type="evidence" value="ECO:0007669"/>
    <property type="project" value="InterPro"/>
</dbReference>
<dbReference type="HAMAP" id="MF_00629">
    <property type="entry name" value="Ribosomal_eL39"/>
    <property type="match status" value="1"/>
</dbReference>
<keyword evidence="6" id="KW-0687">Ribonucleoprotein</keyword>
<dbReference type="Pfam" id="PF12612">
    <property type="entry name" value="TFCD_C"/>
    <property type="match status" value="1"/>
</dbReference>
<evidence type="ECO:0000259" key="7">
    <source>
        <dbReference type="Pfam" id="PF12612"/>
    </source>
</evidence>
<dbReference type="GO" id="GO:0048487">
    <property type="term" value="F:beta-tubulin binding"/>
    <property type="evidence" value="ECO:0007669"/>
    <property type="project" value="InterPro"/>
</dbReference>
<dbReference type="FunFam" id="1.10.1620.10:FF:000001">
    <property type="entry name" value="60S ribosomal protein-like L39"/>
    <property type="match status" value="1"/>
</dbReference>
<evidence type="ECO:0000313" key="10">
    <source>
        <dbReference type="Proteomes" id="UP000605970"/>
    </source>
</evidence>
<dbReference type="GO" id="GO:0006412">
    <property type="term" value="P:translation"/>
    <property type="evidence" value="ECO:0007669"/>
    <property type="project" value="InterPro"/>
</dbReference>
<dbReference type="InterPro" id="IPR011989">
    <property type="entry name" value="ARM-like"/>
</dbReference>
<dbReference type="InterPro" id="IPR022577">
    <property type="entry name" value="TBCD_C"/>
</dbReference>
<accession>A0A8S9ZLM6</accession>
<evidence type="ECO:0000256" key="6">
    <source>
        <dbReference type="ARBA" id="ARBA00023274"/>
    </source>
</evidence>
<dbReference type="PANTHER" id="PTHR12658">
    <property type="entry name" value="BETA-TUBULIN COFACTOR D"/>
    <property type="match status" value="1"/>
</dbReference>
<keyword evidence="5" id="KW-0143">Chaperone</keyword>
<dbReference type="GO" id="GO:0007023">
    <property type="term" value="P:post-chaperonin tubulin folding pathway"/>
    <property type="evidence" value="ECO:0007669"/>
    <property type="project" value="InterPro"/>
</dbReference>
<dbReference type="Proteomes" id="UP000605970">
    <property type="component" value="Unassembled WGS sequence"/>
</dbReference>